<sequence length="112" mass="12604">MVDSSPQPCKECVMVHCRSLPPPKQYKQTNVWNPCLEGVCLCFSSWSLLACLCLFVLLFHGCVLMGRVFLVFLHLGIVFLFLALEDVLLAASLFSNSLFECEWNCLFSSVCC</sequence>
<feature type="transmembrane region" description="Helical" evidence="1">
    <location>
        <begin position="36"/>
        <end position="59"/>
    </location>
</feature>
<keyword evidence="1" id="KW-0472">Membrane</keyword>
<reference evidence="3" key="3">
    <citation type="submission" date="2020-12" db="UniProtKB">
        <authorList>
            <consortium name="EnsemblPlants"/>
        </authorList>
    </citation>
    <scope>IDENTIFICATION</scope>
</reference>
<name>A0A2K1JIS7_PHYPA</name>
<dbReference type="Gramene" id="Pp3c14_17121V3.1">
    <property type="protein sequence ID" value="PAC:32960995.CDS.1"/>
    <property type="gene ID" value="Pp3c14_17121"/>
</dbReference>
<keyword evidence="1" id="KW-1133">Transmembrane helix</keyword>
<evidence type="ECO:0000313" key="2">
    <source>
        <dbReference type="EMBL" id="PNR41226.1"/>
    </source>
</evidence>
<accession>A0A2K1JIS7</accession>
<proteinExistence type="predicted"/>
<dbReference type="Proteomes" id="UP000006727">
    <property type="component" value="Chromosome 14"/>
</dbReference>
<keyword evidence="4" id="KW-1185">Reference proteome</keyword>
<reference evidence="2 4" key="2">
    <citation type="journal article" date="2018" name="Plant J.">
        <title>The Physcomitrella patens chromosome-scale assembly reveals moss genome structure and evolution.</title>
        <authorList>
            <person name="Lang D."/>
            <person name="Ullrich K.K."/>
            <person name="Murat F."/>
            <person name="Fuchs J."/>
            <person name="Jenkins J."/>
            <person name="Haas F.B."/>
            <person name="Piednoel M."/>
            <person name="Gundlach H."/>
            <person name="Van Bel M."/>
            <person name="Meyberg R."/>
            <person name="Vives C."/>
            <person name="Morata J."/>
            <person name="Symeonidi A."/>
            <person name="Hiss M."/>
            <person name="Muchero W."/>
            <person name="Kamisugi Y."/>
            <person name="Saleh O."/>
            <person name="Blanc G."/>
            <person name="Decker E.L."/>
            <person name="van Gessel N."/>
            <person name="Grimwood J."/>
            <person name="Hayes R.D."/>
            <person name="Graham S.W."/>
            <person name="Gunter L.E."/>
            <person name="McDaniel S.F."/>
            <person name="Hoernstein S.N.W."/>
            <person name="Larsson A."/>
            <person name="Li F.W."/>
            <person name="Perroud P.F."/>
            <person name="Phillips J."/>
            <person name="Ranjan P."/>
            <person name="Rokshar D.S."/>
            <person name="Rothfels C.J."/>
            <person name="Schneider L."/>
            <person name="Shu S."/>
            <person name="Stevenson D.W."/>
            <person name="Thummler F."/>
            <person name="Tillich M."/>
            <person name="Villarreal Aguilar J.C."/>
            <person name="Widiez T."/>
            <person name="Wong G.K."/>
            <person name="Wymore A."/>
            <person name="Zhang Y."/>
            <person name="Zimmer A.D."/>
            <person name="Quatrano R.S."/>
            <person name="Mayer K.F.X."/>
            <person name="Goodstein D."/>
            <person name="Casacuberta J.M."/>
            <person name="Vandepoele K."/>
            <person name="Reski R."/>
            <person name="Cuming A.C."/>
            <person name="Tuskan G.A."/>
            <person name="Maumus F."/>
            <person name="Salse J."/>
            <person name="Schmutz J."/>
            <person name="Rensing S.A."/>
        </authorList>
    </citation>
    <scope>NUCLEOTIDE SEQUENCE [LARGE SCALE GENOMIC DNA]</scope>
    <source>
        <strain evidence="3 4">cv. Gransden 2004</strain>
    </source>
</reference>
<dbReference type="EnsemblPlants" id="Pp3c14_17121V3.1">
    <property type="protein sequence ID" value="PAC:32960995.CDS.1"/>
    <property type="gene ID" value="Pp3c14_17121"/>
</dbReference>
<dbReference type="InParanoid" id="A0A2K1JIS7"/>
<dbReference type="EMBL" id="ABEU02000014">
    <property type="protein sequence ID" value="PNR41226.1"/>
    <property type="molecule type" value="Genomic_DNA"/>
</dbReference>
<evidence type="ECO:0000313" key="4">
    <source>
        <dbReference type="Proteomes" id="UP000006727"/>
    </source>
</evidence>
<keyword evidence="1" id="KW-0812">Transmembrane</keyword>
<evidence type="ECO:0000313" key="3">
    <source>
        <dbReference type="EnsemblPlants" id="PAC:32960995.CDS.1"/>
    </source>
</evidence>
<gene>
    <name evidence="2" type="ORF">PHYPA_018629</name>
</gene>
<organism evidence="2">
    <name type="scientific">Physcomitrium patens</name>
    <name type="common">Spreading-leaved earth moss</name>
    <name type="synonym">Physcomitrella patens</name>
    <dbReference type="NCBI Taxonomy" id="3218"/>
    <lineage>
        <taxon>Eukaryota</taxon>
        <taxon>Viridiplantae</taxon>
        <taxon>Streptophyta</taxon>
        <taxon>Embryophyta</taxon>
        <taxon>Bryophyta</taxon>
        <taxon>Bryophytina</taxon>
        <taxon>Bryopsida</taxon>
        <taxon>Funariidae</taxon>
        <taxon>Funariales</taxon>
        <taxon>Funariaceae</taxon>
        <taxon>Physcomitrium</taxon>
    </lineage>
</organism>
<evidence type="ECO:0000256" key="1">
    <source>
        <dbReference type="SAM" id="Phobius"/>
    </source>
</evidence>
<protein>
    <submittedName>
        <fullName evidence="2 3">Uncharacterized protein</fullName>
    </submittedName>
</protein>
<reference evidence="2 4" key="1">
    <citation type="journal article" date="2008" name="Science">
        <title>The Physcomitrella genome reveals evolutionary insights into the conquest of land by plants.</title>
        <authorList>
            <person name="Rensing S."/>
            <person name="Lang D."/>
            <person name="Zimmer A."/>
            <person name="Terry A."/>
            <person name="Salamov A."/>
            <person name="Shapiro H."/>
            <person name="Nishiyama T."/>
            <person name="Perroud P.-F."/>
            <person name="Lindquist E."/>
            <person name="Kamisugi Y."/>
            <person name="Tanahashi T."/>
            <person name="Sakakibara K."/>
            <person name="Fujita T."/>
            <person name="Oishi K."/>
            <person name="Shin-I T."/>
            <person name="Kuroki Y."/>
            <person name="Toyoda A."/>
            <person name="Suzuki Y."/>
            <person name="Hashimoto A."/>
            <person name="Yamaguchi K."/>
            <person name="Sugano A."/>
            <person name="Kohara Y."/>
            <person name="Fujiyama A."/>
            <person name="Anterola A."/>
            <person name="Aoki S."/>
            <person name="Ashton N."/>
            <person name="Barbazuk W.B."/>
            <person name="Barker E."/>
            <person name="Bennetzen J."/>
            <person name="Bezanilla M."/>
            <person name="Blankenship R."/>
            <person name="Cho S.H."/>
            <person name="Dutcher S."/>
            <person name="Estelle M."/>
            <person name="Fawcett J.A."/>
            <person name="Gundlach H."/>
            <person name="Hanada K."/>
            <person name="Heyl A."/>
            <person name="Hicks K.A."/>
            <person name="Hugh J."/>
            <person name="Lohr M."/>
            <person name="Mayer K."/>
            <person name="Melkozernov A."/>
            <person name="Murata T."/>
            <person name="Nelson D."/>
            <person name="Pils B."/>
            <person name="Prigge M."/>
            <person name="Reiss B."/>
            <person name="Renner T."/>
            <person name="Rombauts S."/>
            <person name="Rushton P."/>
            <person name="Sanderfoot A."/>
            <person name="Schween G."/>
            <person name="Shiu S.-H."/>
            <person name="Stueber K."/>
            <person name="Theodoulou F.L."/>
            <person name="Tu H."/>
            <person name="Van de Peer Y."/>
            <person name="Verrier P.J."/>
            <person name="Waters E."/>
            <person name="Wood A."/>
            <person name="Yang L."/>
            <person name="Cove D."/>
            <person name="Cuming A."/>
            <person name="Hasebe M."/>
            <person name="Lucas S."/>
            <person name="Mishler D.B."/>
            <person name="Reski R."/>
            <person name="Grigoriev I."/>
            <person name="Quatrano R.S."/>
            <person name="Boore J.L."/>
        </authorList>
    </citation>
    <scope>NUCLEOTIDE SEQUENCE [LARGE SCALE GENOMIC DNA]</scope>
    <source>
        <strain evidence="3 4">cv. Gransden 2004</strain>
    </source>
</reference>
<feature type="transmembrane region" description="Helical" evidence="1">
    <location>
        <begin position="71"/>
        <end position="94"/>
    </location>
</feature>
<dbReference type="AlphaFoldDB" id="A0A2K1JIS7"/>